<dbReference type="InterPro" id="IPR001128">
    <property type="entry name" value="Cyt_P450"/>
</dbReference>
<dbReference type="OrthoDB" id="1470350at2759"/>
<dbReference type="AlphaFoldDB" id="A0A507B9U2"/>
<dbReference type="Proteomes" id="UP000319257">
    <property type="component" value="Unassembled WGS sequence"/>
</dbReference>
<dbReference type="InterPro" id="IPR002401">
    <property type="entry name" value="Cyt_P450_E_grp-I"/>
</dbReference>
<dbReference type="PRINTS" id="PR00385">
    <property type="entry name" value="P450"/>
</dbReference>
<dbReference type="STRING" id="1093900.A0A507B9U2"/>
<evidence type="ECO:0008006" key="9">
    <source>
        <dbReference type="Google" id="ProtNLM"/>
    </source>
</evidence>
<dbReference type="EMBL" id="SKBQ01000100">
    <property type="protein sequence ID" value="TPX19102.1"/>
    <property type="molecule type" value="Genomic_DNA"/>
</dbReference>
<dbReference type="RefSeq" id="XP_031000813.1">
    <property type="nucleotide sequence ID" value="XM_031133876.1"/>
</dbReference>
<organism evidence="7 8">
    <name type="scientific">Thyridium curvatum</name>
    <dbReference type="NCBI Taxonomy" id="1093900"/>
    <lineage>
        <taxon>Eukaryota</taxon>
        <taxon>Fungi</taxon>
        <taxon>Dikarya</taxon>
        <taxon>Ascomycota</taxon>
        <taxon>Pezizomycotina</taxon>
        <taxon>Sordariomycetes</taxon>
        <taxon>Sordariomycetidae</taxon>
        <taxon>Thyridiales</taxon>
        <taxon>Thyridiaceae</taxon>
        <taxon>Thyridium</taxon>
    </lineage>
</organism>
<keyword evidence="6" id="KW-0812">Transmembrane</keyword>
<dbReference type="Pfam" id="PF00067">
    <property type="entry name" value="p450"/>
    <property type="match status" value="1"/>
</dbReference>
<dbReference type="InterPro" id="IPR036396">
    <property type="entry name" value="Cyt_P450_sf"/>
</dbReference>
<dbReference type="Gene3D" id="1.10.630.10">
    <property type="entry name" value="Cytochrome P450"/>
    <property type="match status" value="1"/>
</dbReference>
<protein>
    <recommendedName>
        <fullName evidence="9">Cytochrome P450</fullName>
    </recommendedName>
</protein>
<dbReference type="GO" id="GO:0016705">
    <property type="term" value="F:oxidoreductase activity, acting on paired donors, with incorporation or reduction of molecular oxygen"/>
    <property type="evidence" value="ECO:0007669"/>
    <property type="project" value="InterPro"/>
</dbReference>
<dbReference type="GO" id="GO:0004497">
    <property type="term" value="F:monooxygenase activity"/>
    <property type="evidence" value="ECO:0007669"/>
    <property type="project" value="InterPro"/>
</dbReference>
<evidence type="ECO:0000256" key="1">
    <source>
        <dbReference type="ARBA" id="ARBA00010617"/>
    </source>
</evidence>
<keyword evidence="3 5" id="KW-0479">Metal-binding</keyword>
<name>A0A507B9U2_9PEZI</name>
<dbReference type="PANTHER" id="PTHR24305:SF166">
    <property type="entry name" value="CYTOCHROME P450 12A4, MITOCHONDRIAL-RELATED"/>
    <property type="match status" value="1"/>
</dbReference>
<evidence type="ECO:0000256" key="3">
    <source>
        <dbReference type="ARBA" id="ARBA00022723"/>
    </source>
</evidence>
<dbReference type="GO" id="GO:0005506">
    <property type="term" value="F:iron ion binding"/>
    <property type="evidence" value="ECO:0007669"/>
    <property type="project" value="InterPro"/>
</dbReference>
<evidence type="ECO:0000256" key="2">
    <source>
        <dbReference type="ARBA" id="ARBA00022617"/>
    </source>
</evidence>
<dbReference type="PRINTS" id="PR00463">
    <property type="entry name" value="EP450I"/>
</dbReference>
<keyword evidence="2 5" id="KW-0349">Heme</keyword>
<evidence type="ECO:0000256" key="5">
    <source>
        <dbReference type="PIRSR" id="PIRSR602401-1"/>
    </source>
</evidence>
<keyword evidence="6" id="KW-0472">Membrane</keyword>
<evidence type="ECO:0000313" key="8">
    <source>
        <dbReference type="Proteomes" id="UP000319257"/>
    </source>
</evidence>
<comment type="cofactor">
    <cofactor evidence="5">
        <name>heme</name>
        <dbReference type="ChEBI" id="CHEBI:30413"/>
    </cofactor>
</comment>
<dbReference type="GeneID" id="41978622"/>
<dbReference type="InterPro" id="IPR050121">
    <property type="entry name" value="Cytochrome_P450_monoxygenase"/>
</dbReference>
<comment type="caution">
    <text evidence="7">The sequence shown here is derived from an EMBL/GenBank/DDBJ whole genome shotgun (WGS) entry which is preliminary data.</text>
</comment>
<comment type="similarity">
    <text evidence="1">Belongs to the cytochrome P450 family.</text>
</comment>
<dbReference type="SUPFAM" id="SSF48264">
    <property type="entry name" value="Cytochrome P450"/>
    <property type="match status" value="1"/>
</dbReference>
<sequence>MVSTSTATWSLGAVAWALWARDCSGLSSYLARGLAVYAACCGWLLLYHTVLYPIYLSPLRHLPSPEQGPLYRRLLTGDPSFETLIKWINEIPNDGLIRYQGFFNAERILVTTSQGCKEVLQSQAYNYIKLPFALEVMGQFGPQGILVSPPVRHRVDRKLLQPAFKFKYIKGLSPTFWTEGAKFLSVIEKQLRDAGAGFLDIGERLHHVTLDIITLTAFGASIGAVNDPASSRVRHFRNLFATKSHHIKYRRLAFLLPYFVYRRLPVRARREIMTARDVIADFIRPLIQQRRGNAEDGGAAGQAKQYAQGDIIATLLRSGETFTDDYLIDQSMDFMVAGQETTATSVAFTLYAMSQHPEMQARLRDEIRARLPSPSDNAMVDAELLESLPYLTAVCNEVLRLFSPVPYAHRQTAAPDTTVGGVHMPRDTVVVVAPGVIHESREVWGARAGEFDPERWLVRAEGGEIVKVDPLGGTGDTWAVMPFTYGPRMCIGERFARGEMLSLVAQLVGRFEWKFKGIGRNGDKPMKIVQSVVAGPAGGGMTMFATRVGGW</sequence>
<evidence type="ECO:0000313" key="7">
    <source>
        <dbReference type="EMBL" id="TPX19102.1"/>
    </source>
</evidence>
<proteinExistence type="inferred from homology"/>
<dbReference type="InParanoid" id="A0A507B9U2"/>
<feature type="transmembrane region" description="Helical" evidence="6">
    <location>
        <begin position="36"/>
        <end position="55"/>
    </location>
</feature>
<dbReference type="FunCoup" id="A0A507B9U2">
    <property type="interactions" value="1421"/>
</dbReference>
<gene>
    <name evidence="7" type="ORF">E0L32_011175</name>
</gene>
<evidence type="ECO:0000256" key="6">
    <source>
        <dbReference type="SAM" id="Phobius"/>
    </source>
</evidence>
<dbReference type="GO" id="GO:0020037">
    <property type="term" value="F:heme binding"/>
    <property type="evidence" value="ECO:0007669"/>
    <property type="project" value="InterPro"/>
</dbReference>
<reference evidence="7 8" key="1">
    <citation type="submission" date="2019-06" db="EMBL/GenBank/DDBJ databases">
        <title>Draft genome sequence of the filamentous fungus Phialemoniopsis curvata isolated from diesel fuel.</title>
        <authorList>
            <person name="Varaljay V.A."/>
            <person name="Lyon W.J."/>
            <person name="Crouch A.L."/>
            <person name="Drake C.E."/>
            <person name="Hollomon J.M."/>
            <person name="Nadeau L.J."/>
            <person name="Nunn H.S."/>
            <person name="Stevenson B.S."/>
            <person name="Bojanowski C.L."/>
            <person name="Crookes-Goodson W.J."/>
        </authorList>
    </citation>
    <scope>NUCLEOTIDE SEQUENCE [LARGE SCALE GENOMIC DNA]</scope>
    <source>
        <strain evidence="7 8">D216</strain>
    </source>
</reference>
<keyword evidence="6" id="KW-1133">Transmembrane helix</keyword>
<evidence type="ECO:0000256" key="4">
    <source>
        <dbReference type="ARBA" id="ARBA00023004"/>
    </source>
</evidence>
<keyword evidence="4 5" id="KW-0408">Iron</keyword>
<feature type="binding site" description="axial binding residue" evidence="5">
    <location>
        <position position="490"/>
    </location>
    <ligand>
        <name>heme</name>
        <dbReference type="ChEBI" id="CHEBI:30413"/>
    </ligand>
    <ligandPart>
        <name>Fe</name>
        <dbReference type="ChEBI" id="CHEBI:18248"/>
    </ligandPart>
</feature>
<dbReference type="PANTHER" id="PTHR24305">
    <property type="entry name" value="CYTOCHROME P450"/>
    <property type="match status" value="1"/>
</dbReference>
<accession>A0A507B9U2</accession>
<keyword evidence="8" id="KW-1185">Reference proteome</keyword>